<dbReference type="PANTHER" id="PTHR11624">
    <property type="entry name" value="DEHYDROGENASE RELATED"/>
    <property type="match status" value="1"/>
</dbReference>
<gene>
    <name evidence="14" type="primary">pdhAb</name>
    <name evidence="14" type="ORF">GCM10011498_07860</name>
</gene>
<evidence type="ECO:0000256" key="11">
    <source>
        <dbReference type="RuleBase" id="RU364074"/>
    </source>
</evidence>
<feature type="region of interest" description="Disordered" evidence="12">
    <location>
        <begin position="86"/>
        <end position="142"/>
    </location>
</feature>
<dbReference type="Gene3D" id="2.40.50.100">
    <property type="match status" value="1"/>
</dbReference>
<dbReference type="CDD" id="cd06849">
    <property type="entry name" value="lipoyl_domain"/>
    <property type="match status" value="1"/>
</dbReference>
<sequence>MAIQILMPALSPTMEEGTLAKWMVKEGDTVASGDIMAEIETDKATMEFEAVDEGVIGKILIEEGTEGVKVNTPIAVLLEDGEDASAADDLGSKADAGSDTDDTDNGDDAGESDVSTKPAAQAAGDMPEIEMENIPEGTKFKKQTVREAIRDAMAEEMRNADEVFLMGEEVGEYQGAYKISQGLLEEFGPRRVIDTPITEHGFAGIAVGAAFAGLRPIVEFMTFNFAMQAIDQIINSAAKTLYMSGGQMGAPMVFRGPNGAAARVGAQHSQDYAAWYAQIPGLKVVMPYTAADYKGLMKSAIRDPNPVIFLENEILYGQSFDVPELDDFTVPIGKAKIAREGDDVTIVSFGIGMKYALEAADALAEEGIKAEVLDLRSLRPMDTNAIVKSVKKTNRCVTVEEGFPVASIGNYISSVLMQQAFDYLDAPVINCTGKDVPMPYAANLEKHALITTPEVIEAVKSVTYR</sequence>
<comment type="function">
    <text evidence="10">The pyruvate dehydrogenase complex catalyzes the overall conversion of pyruvate to acetyl-CoA and CO(2). It contains multiple copies of three enzymatic components: pyruvate dehydrogenase (E1), dihydrolipoamide acetyltransferase (E2) and lipoamide dehydrogenase (E3).</text>
</comment>
<dbReference type="InterPro" id="IPR029061">
    <property type="entry name" value="THDP-binding"/>
</dbReference>
<keyword evidence="15" id="KW-1185">Reference proteome</keyword>
<evidence type="ECO:0000256" key="5">
    <source>
        <dbReference type="ARBA" id="ARBA00016138"/>
    </source>
</evidence>
<evidence type="ECO:0000313" key="14">
    <source>
        <dbReference type="EMBL" id="GGA10200.1"/>
    </source>
</evidence>
<evidence type="ECO:0000256" key="9">
    <source>
        <dbReference type="ARBA" id="ARBA00023317"/>
    </source>
</evidence>
<feature type="domain" description="Lipoyl-binding" evidence="13">
    <location>
        <begin position="2"/>
        <end position="78"/>
    </location>
</feature>
<reference evidence="14" key="1">
    <citation type="journal article" date="2014" name="Int. J. Syst. Evol. Microbiol.">
        <title>Complete genome sequence of Corynebacterium casei LMG S-19264T (=DSM 44701T), isolated from a smear-ripened cheese.</title>
        <authorList>
            <consortium name="US DOE Joint Genome Institute (JGI-PGF)"/>
            <person name="Walter F."/>
            <person name="Albersmeier A."/>
            <person name="Kalinowski J."/>
            <person name="Ruckert C."/>
        </authorList>
    </citation>
    <scope>NUCLEOTIDE SEQUENCE</scope>
    <source>
        <strain evidence="14">CGMCC 1.15880</strain>
    </source>
</reference>
<accession>A0A916QTM0</accession>
<dbReference type="PROSITE" id="PS50968">
    <property type="entry name" value="BIOTINYL_LIPOYL"/>
    <property type="match status" value="1"/>
</dbReference>
<dbReference type="FunFam" id="3.40.50.920:FF:000001">
    <property type="entry name" value="Pyruvate dehydrogenase E1 beta subunit"/>
    <property type="match status" value="1"/>
</dbReference>
<dbReference type="SMART" id="SM00861">
    <property type="entry name" value="Transket_pyr"/>
    <property type="match status" value="1"/>
</dbReference>
<organism evidence="14 15">
    <name type="scientific">Neptunicoccus cionae</name>
    <dbReference type="NCBI Taxonomy" id="2035344"/>
    <lineage>
        <taxon>Bacteria</taxon>
        <taxon>Pseudomonadati</taxon>
        <taxon>Pseudomonadota</taxon>
        <taxon>Alphaproteobacteria</taxon>
        <taxon>Rhodobacterales</taxon>
        <taxon>Paracoccaceae</taxon>
        <taxon>Neptunicoccus</taxon>
    </lineage>
</organism>
<keyword evidence="6" id="KW-0450">Lipoyl</keyword>
<evidence type="ECO:0000313" key="15">
    <source>
        <dbReference type="Proteomes" id="UP000628017"/>
    </source>
</evidence>
<feature type="compositionally biased region" description="Acidic residues" evidence="12">
    <location>
        <begin position="98"/>
        <end position="111"/>
    </location>
</feature>
<dbReference type="InterPro" id="IPR011053">
    <property type="entry name" value="Single_hybrid_motif"/>
</dbReference>
<comment type="caution">
    <text evidence="14">The sequence shown here is derived from an EMBL/GenBank/DDBJ whole genome shotgun (WGS) entry which is preliminary data.</text>
</comment>
<keyword evidence="9 11" id="KW-0670">Pyruvate</keyword>
<dbReference type="Gene3D" id="3.40.50.920">
    <property type="match status" value="1"/>
</dbReference>
<dbReference type="GO" id="GO:0006086">
    <property type="term" value="P:pyruvate decarboxylation to acetyl-CoA"/>
    <property type="evidence" value="ECO:0007669"/>
    <property type="project" value="InterPro"/>
</dbReference>
<comment type="subunit">
    <text evidence="3">Heterodimer of an alpha and a beta chain.</text>
</comment>
<dbReference type="NCBIfam" id="NF008854">
    <property type="entry name" value="PRK11892.1"/>
    <property type="match status" value="1"/>
</dbReference>
<dbReference type="Pfam" id="PF02779">
    <property type="entry name" value="Transket_pyr"/>
    <property type="match status" value="1"/>
</dbReference>
<dbReference type="Pfam" id="PF02780">
    <property type="entry name" value="Transketolase_C"/>
    <property type="match status" value="1"/>
</dbReference>
<reference evidence="14" key="2">
    <citation type="submission" date="2020-09" db="EMBL/GenBank/DDBJ databases">
        <authorList>
            <person name="Sun Q."/>
            <person name="Zhou Y."/>
        </authorList>
    </citation>
    <scope>NUCLEOTIDE SEQUENCE</scope>
    <source>
        <strain evidence="14">CGMCC 1.15880</strain>
    </source>
</reference>
<dbReference type="FunFam" id="3.40.50.970:FF:000001">
    <property type="entry name" value="Pyruvate dehydrogenase E1 beta subunit"/>
    <property type="match status" value="1"/>
</dbReference>
<dbReference type="InterPro" id="IPR009014">
    <property type="entry name" value="Transketo_C/PFOR_II"/>
</dbReference>
<dbReference type="Gene3D" id="3.40.50.970">
    <property type="match status" value="1"/>
</dbReference>
<proteinExistence type="predicted"/>
<dbReference type="EMBL" id="BMKA01000001">
    <property type="protein sequence ID" value="GGA10200.1"/>
    <property type="molecule type" value="Genomic_DNA"/>
</dbReference>
<comment type="cofactor">
    <cofactor evidence="1">
        <name>(R)-lipoate</name>
        <dbReference type="ChEBI" id="CHEBI:83088"/>
    </cofactor>
</comment>
<dbReference type="InterPro" id="IPR033248">
    <property type="entry name" value="Transketolase_C"/>
</dbReference>
<dbReference type="SUPFAM" id="SSF51230">
    <property type="entry name" value="Single hybrid motif"/>
    <property type="match status" value="1"/>
</dbReference>
<comment type="function">
    <text evidence="11">The pyruvate dehydrogenase complex catalyzes the overall conversion of pyruvate to acetyl-CoA and CO2.</text>
</comment>
<dbReference type="RefSeq" id="WP_188671098.1">
    <property type="nucleotide sequence ID" value="NZ_BMKA01000001.1"/>
</dbReference>
<dbReference type="InterPro" id="IPR000089">
    <property type="entry name" value="Biotin_lipoyl"/>
</dbReference>
<dbReference type="NCBIfam" id="NF006667">
    <property type="entry name" value="PRK09212.1"/>
    <property type="match status" value="1"/>
</dbReference>
<dbReference type="FunFam" id="2.40.50.100:FF:000010">
    <property type="entry name" value="Acetyltransferase component of pyruvate dehydrogenase complex"/>
    <property type="match status" value="1"/>
</dbReference>
<evidence type="ECO:0000256" key="1">
    <source>
        <dbReference type="ARBA" id="ARBA00001938"/>
    </source>
</evidence>
<dbReference type="SUPFAM" id="SSF52518">
    <property type="entry name" value="Thiamin diphosphate-binding fold (THDP-binding)"/>
    <property type="match status" value="1"/>
</dbReference>
<evidence type="ECO:0000259" key="13">
    <source>
        <dbReference type="PROSITE" id="PS50968"/>
    </source>
</evidence>
<evidence type="ECO:0000256" key="2">
    <source>
        <dbReference type="ARBA" id="ARBA00001964"/>
    </source>
</evidence>
<evidence type="ECO:0000256" key="7">
    <source>
        <dbReference type="ARBA" id="ARBA00023002"/>
    </source>
</evidence>
<dbReference type="Pfam" id="PF00364">
    <property type="entry name" value="Biotin_lipoyl"/>
    <property type="match status" value="1"/>
</dbReference>
<evidence type="ECO:0000256" key="3">
    <source>
        <dbReference type="ARBA" id="ARBA00011870"/>
    </source>
</evidence>
<dbReference type="SUPFAM" id="SSF52922">
    <property type="entry name" value="TK C-terminal domain-like"/>
    <property type="match status" value="1"/>
</dbReference>
<keyword evidence="7 11" id="KW-0560">Oxidoreductase</keyword>
<dbReference type="EC" id="1.2.4.1" evidence="4 11"/>
<keyword evidence="8 11" id="KW-0786">Thiamine pyrophosphate</keyword>
<dbReference type="InterPro" id="IPR027110">
    <property type="entry name" value="PDHB_mito-type"/>
</dbReference>
<comment type="cofactor">
    <cofactor evidence="2 11">
        <name>thiamine diphosphate</name>
        <dbReference type="ChEBI" id="CHEBI:58937"/>
    </cofactor>
</comment>
<dbReference type="PROSITE" id="PS00189">
    <property type="entry name" value="LIPOYL"/>
    <property type="match status" value="1"/>
</dbReference>
<protein>
    <recommendedName>
        <fullName evidence="5 11">Pyruvate dehydrogenase E1 component subunit beta</fullName>
        <ecNumber evidence="4 11">1.2.4.1</ecNumber>
    </recommendedName>
</protein>
<comment type="catalytic activity">
    <reaction evidence="11">
        <text>N(6)-[(R)-lipoyl]-L-lysyl-[protein] + pyruvate + H(+) = N(6)-[(R)-S(8)-acetyldihydrolipoyl]-L-lysyl-[protein] + CO2</text>
        <dbReference type="Rhea" id="RHEA:19189"/>
        <dbReference type="Rhea" id="RHEA-COMP:10474"/>
        <dbReference type="Rhea" id="RHEA-COMP:10478"/>
        <dbReference type="ChEBI" id="CHEBI:15361"/>
        <dbReference type="ChEBI" id="CHEBI:15378"/>
        <dbReference type="ChEBI" id="CHEBI:16526"/>
        <dbReference type="ChEBI" id="CHEBI:83099"/>
        <dbReference type="ChEBI" id="CHEBI:83111"/>
        <dbReference type="EC" id="1.2.4.1"/>
    </reaction>
</comment>
<dbReference type="Proteomes" id="UP000628017">
    <property type="component" value="Unassembled WGS sequence"/>
</dbReference>
<dbReference type="CDD" id="cd07036">
    <property type="entry name" value="TPP_PYR_E1-PDHc-beta_like"/>
    <property type="match status" value="1"/>
</dbReference>
<evidence type="ECO:0000256" key="12">
    <source>
        <dbReference type="SAM" id="MobiDB-lite"/>
    </source>
</evidence>
<dbReference type="InterPro" id="IPR003016">
    <property type="entry name" value="2-oxoA_DH_lipoyl-BS"/>
</dbReference>
<evidence type="ECO:0000256" key="10">
    <source>
        <dbReference type="ARBA" id="ARBA00025211"/>
    </source>
</evidence>
<dbReference type="InterPro" id="IPR005475">
    <property type="entry name" value="Transketolase-like_Pyr-bd"/>
</dbReference>
<dbReference type="PANTHER" id="PTHR11624:SF96">
    <property type="entry name" value="PYRUVATE DEHYDROGENASE E1 COMPONENT SUBUNIT BETA, MITOCHONDRIAL"/>
    <property type="match status" value="1"/>
</dbReference>
<dbReference type="AlphaFoldDB" id="A0A916QTM0"/>
<name>A0A916QTM0_9RHOB</name>
<evidence type="ECO:0000256" key="4">
    <source>
        <dbReference type="ARBA" id="ARBA00012281"/>
    </source>
</evidence>
<dbReference type="GO" id="GO:0004739">
    <property type="term" value="F:pyruvate dehydrogenase (acetyl-transferring) activity"/>
    <property type="evidence" value="ECO:0007669"/>
    <property type="project" value="UniProtKB-UniRule"/>
</dbReference>
<evidence type="ECO:0000256" key="8">
    <source>
        <dbReference type="ARBA" id="ARBA00023052"/>
    </source>
</evidence>
<evidence type="ECO:0000256" key="6">
    <source>
        <dbReference type="ARBA" id="ARBA00022823"/>
    </source>
</evidence>